<dbReference type="PRINTS" id="PR00853">
    <property type="entry name" value="XPGRADSUPER"/>
</dbReference>
<dbReference type="PRINTS" id="PR00066">
    <property type="entry name" value="XRODRMPGMNTG"/>
</dbReference>
<dbReference type="InterPro" id="IPR036279">
    <property type="entry name" value="5-3_exonuclease_C_sf"/>
</dbReference>
<feature type="region of interest" description="Disordered" evidence="13">
    <location>
        <begin position="814"/>
        <end position="853"/>
    </location>
</feature>
<feature type="compositionally biased region" description="Basic and acidic residues" evidence="13">
    <location>
        <begin position="478"/>
        <end position="495"/>
    </location>
</feature>
<dbReference type="SUPFAM" id="SSF47807">
    <property type="entry name" value="5' to 3' exonuclease, C-terminal subdomain"/>
    <property type="match status" value="1"/>
</dbReference>
<evidence type="ECO:0000259" key="14">
    <source>
        <dbReference type="SMART" id="SM00484"/>
    </source>
</evidence>
<evidence type="ECO:0000256" key="8">
    <source>
        <dbReference type="ARBA" id="ARBA00022801"/>
    </source>
</evidence>
<dbReference type="GO" id="GO:0003697">
    <property type="term" value="F:single-stranded DNA binding"/>
    <property type="evidence" value="ECO:0007669"/>
    <property type="project" value="InterPro"/>
</dbReference>
<evidence type="ECO:0000256" key="13">
    <source>
        <dbReference type="SAM" id="MobiDB-lite"/>
    </source>
</evidence>
<dbReference type="InterPro" id="IPR001044">
    <property type="entry name" value="XPG/Rad2_eukaryotes"/>
</dbReference>
<evidence type="ECO:0000313" key="16">
    <source>
        <dbReference type="EMBL" id="JAP80632.1"/>
    </source>
</evidence>
<feature type="domain" description="XPG N-terminal" evidence="15">
    <location>
        <begin position="1"/>
        <end position="98"/>
    </location>
</feature>
<dbReference type="GO" id="GO:0005634">
    <property type="term" value="C:nucleus"/>
    <property type="evidence" value="ECO:0007669"/>
    <property type="project" value="UniProtKB-SubCell"/>
</dbReference>
<dbReference type="FunFam" id="1.10.150.20:FF:000030">
    <property type="entry name" value="Flap endonuclease GEN-like 1"/>
    <property type="match status" value="1"/>
</dbReference>
<dbReference type="CDD" id="cd09904">
    <property type="entry name" value="H3TH_XPG"/>
    <property type="match status" value="1"/>
</dbReference>
<evidence type="ECO:0000256" key="7">
    <source>
        <dbReference type="ARBA" id="ARBA00022763"/>
    </source>
</evidence>
<feature type="region of interest" description="Disordered" evidence="13">
    <location>
        <begin position="261"/>
        <end position="303"/>
    </location>
</feature>
<keyword evidence="6" id="KW-0255">Endonuclease</keyword>
<dbReference type="InterPro" id="IPR006084">
    <property type="entry name" value="XPG/Rad2"/>
</dbReference>
<evidence type="ECO:0000256" key="5">
    <source>
        <dbReference type="ARBA" id="ARBA00022723"/>
    </source>
</evidence>
<evidence type="ECO:0000256" key="9">
    <source>
        <dbReference type="ARBA" id="ARBA00022842"/>
    </source>
</evidence>
<dbReference type="SMART" id="SM00485">
    <property type="entry name" value="XPGN"/>
    <property type="match status" value="1"/>
</dbReference>
<dbReference type="PANTHER" id="PTHR16171">
    <property type="entry name" value="DNA REPAIR PROTEIN COMPLEMENTING XP-G CELLS-RELATED"/>
    <property type="match status" value="1"/>
</dbReference>
<keyword evidence="10" id="KW-0234">DNA repair</keyword>
<dbReference type="GO" id="GO:0006289">
    <property type="term" value="P:nucleotide-excision repair"/>
    <property type="evidence" value="ECO:0007669"/>
    <property type="project" value="InterPro"/>
</dbReference>
<feature type="compositionally biased region" description="Basic and acidic residues" evidence="13">
    <location>
        <begin position="365"/>
        <end position="380"/>
    </location>
</feature>
<dbReference type="SMART" id="SM00484">
    <property type="entry name" value="XPGI"/>
    <property type="match status" value="1"/>
</dbReference>
<feature type="region of interest" description="Disordered" evidence="13">
    <location>
        <begin position="365"/>
        <end position="572"/>
    </location>
</feature>
<dbReference type="SUPFAM" id="SSF88723">
    <property type="entry name" value="PIN domain-like"/>
    <property type="match status" value="1"/>
</dbReference>
<dbReference type="Gene3D" id="1.10.150.20">
    <property type="entry name" value="5' to 3' exonuclease, C-terminal subdomain"/>
    <property type="match status" value="1"/>
</dbReference>
<name>A0A131YQ19_RHIAP</name>
<keyword evidence="5" id="KW-0479">Metal-binding</keyword>
<sequence length="853" mass="94821">MGVHGLWQVVEAAGKPIALETLENKVLAVDVSLWLHQAVKGFRDAQGSPLANAHLLGLLQRVCKLLFYGVKPVFVFDGGVPQLKKQTLAARQERRTSAQESAQRKARLLLLKARHRGSKRPAPKAPVDDLYVLPPLPEHWNKLYKVEDDDEDWHKEDALWELASLDCDSEEFAALPAEMRHRALIAMQHHHRWGRRRSLPEDSEDFSAYQLRGLLRKRTLQQRAAEARQEMRPEPFLWGEEAHVSRVASQANTHQVILNTSPTKRALQMGSGQGDVDENPAKDGKTASQIEKNGASSSDVVGKNTSLSIQDPAVLKWLSEECSPNKASQRSSVITTDLSGAETSGTHHTTVKSSVKTVVDLTDELDKSRKEGMGREDRLTSRARQASECAQPNATDIPEAANGARRQPERSEESTNICSALPSLVEDSLPPTTPVAEGPVAASADRSAFLCDEDKSKDEQELSTEQYNDAVSDGSGTQDKEMSSFDITEKPKESEEAGNIVLSDEDEEEKDEDLLAAIRASLSDQQKEDTSEQPTTSGGTGSTSFWKPPRTEEEKRELHMREQELEQEAARQQRHAASLNDLLVKECQELLALLGQPYVVSPGEAEAQCAWLEQHGLSQGVVTDDSDAWLFGAQCIYRHLFRPDRRPMRFLMKDLASQFGLDRQKMVAFALLCGSDYTTGVNGVGPVTAMEVLSEFKGDDAVSLLEEFRTWLEKAKEEKVQPGSKTRSHLVRLSLEPGFPSSRVAQAYLEPTVDESRETFSWGTPDLDALRTYANQKLGWSREKLDDLLLPVLKRMGAKQKQTRMEQYLEACQAPPKPKLFPSKRLTKAVGKLAPSKRAKIQEPQLSEDSDSS</sequence>
<dbReference type="InterPro" id="IPR029060">
    <property type="entry name" value="PIN-like_dom_sf"/>
</dbReference>
<proteinExistence type="inferred from homology"/>
<comment type="cofactor">
    <cofactor evidence="1">
        <name>Mg(2+)</name>
        <dbReference type="ChEBI" id="CHEBI:18420"/>
    </cofactor>
</comment>
<evidence type="ECO:0000256" key="4">
    <source>
        <dbReference type="ARBA" id="ARBA00022722"/>
    </source>
</evidence>
<keyword evidence="4" id="KW-0540">Nuclease</keyword>
<feature type="compositionally biased region" description="Polar residues" evidence="13">
    <location>
        <begin position="286"/>
        <end position="303"/>
    </location>
</feature>
<evidence type="ECO:0000256" key="3">
    <source>
        <dbReference type="ARBA" id="ARBA00005283"/>
    </source>
</evidence>
<feature type="domain" description="XPG-I" evidence="14">
    <location>
        <begin position="592"/>
        <end position="661"/>
    </location>
</feature>
<comment type="similarity">
    <text evidence="3">Belongs to the XPG/RAD2 endonuclease family. XPG subfamily.</text>
</comment>
<dbReference type="InterPro" id="IPR006085">
    <property type="entry name" value="XPG_DNA_repair_N"/>
</dbReference>
<keyword evidence="7" id="KW-0227">DNA damage</keyword>
<evidence type="ECO:0000259" key="15">
    <source>
        <dbReference type="SMART" id="SM00485"/>
    </source>
</evidence>
<dbReference type="Gene3D" id="3.40.50.1010">
    <property type="entry name" value="5'-nuclease"/>
    <property type="match status" value="2"/>
</dbReference>
<dbReference type="GO" id="GO:0046872">
    <property type="term" value="F:metal ion binding"/>
    <property type="evidence" value="ECO:0007669"/>
    <property type="project" value="UniProtKB-KW"/>
</dbReference>
<dbReference type="Pfam" id="PF00867">
    <property type="entry name" value="XPG_I"/>
    <property type="match status" value="1"/>
</dbReference>
<feature type="compositionally biased region" description="Polar residues" evidence="13">
    <location>
        <begin position="382"/>
        <end position="394"/>
    </location>
</feature>
<comment type="subcellular location">
    <subcellularLocation>
        <location evidence="2">Nucleus</location>
    </subcellularLocation>
</comment>
<dbReference type="GO" id="GO:0017108">
    <property type="term" value="F:5'-flap endonuclease activity"/>
    <property type="evidence" value="ECO:0007669"/>
    <property type="project" value="UniProtKB-ARBA"/>
</dbReference>
<dbReference type="InterPro" id="IPR019974">
    <property type="entry name" value="XPG_CS"/>
</dbReference>
<keyword evidence="9" id="KW-0460">Magnesium</keyword>
<dbReference type="GO" id="GO:0000400">
    <property type="term" value="F:four-way junction DNA binding"/>
    <property type="evidence" value="ECO:0007669"/>
    <property type="project" value="UniProtKB-ARBA"/>
</dbReference>
<dbReference type="Pfam" id="PF00752">
    <property type="entry name" value="XPG_N"/>
    <property type="match status" value="1"/>
</dbReference>
<evidence type="ECO:0000256" key="2">
    <source>
        <dbReference type="ARBA" id="ARBA00004123"/>
    </source>
</evidence>
<comment type="similarity">
    <text evidence="12">Belongs to the XPG/RAD2 endonuclease family. GEN subfamily.</text>
</comment>
<keyword evidence="11" id="KW-0539">Nucleus</keyword>
<dbReference type="GO" id="GO:0008821">
    <property type="term" value="F:crossover junction DNA endonuclease activity"/>
    <property type="evidence" value="ECO:0007669"/>
    <property type="project" value="UniProtKB-ARBA"/>
</dbReference>
<evidence type="ECO:0000256" key="12">
    <source>
        <dbReference type="ARBA" id="ARBA00038112"/>
    </source>
</evidence>
<keyword evidence="8" id="KW-0378">Hydrolase</keyword>
<evidence type="ECO:0000256" key="1">
    <source>
        <dbReference type="ARBA" id="ARBA00001946"/>
    </source>
</evidence>
<evidence type="ECO:0000256" key="10">
    <source>
        <dbReference type="ARBA" id="ARBA00023204"/>
    </source>
</evidence>
<dbReference type="InterPro" id="IPR008918">
    <property type="entry name" value="HhH2"/>
</dbReference>
<evidence type="ECO:0000256" key="11">
    <source>
        <dbReference type="ARBA" id="ARBA00023242"/>
    </source>
</evidence>
<dbReference type="SMART" id="SM00279">
    <property type="entry name" value="HhH2"/>
    <property type="match status" value="1"/>
</dbReference>
<dbReference type="PROSITE" id="PS00841">
    <property type="entry name" value="XPG_1"/>
    <property type="match status" value="1"/>
</dbReference>
<dbReference type="AlphaFoldDB" id="A0A131YQ19"/>
<dbReference type="InterPro" id="IPR006086">
    <property type="entry name" value="XPG-I_dom"/>
</dbReference>
<organism evidence="16">
    <name type="scientific">Rhipicephalus appendiculatus</name>
    <name type="common">Brown ear tick</name>
    <dbReference type="NCBI Taxonomy" id="34631"/>
    <lineage>
        <taxon>Eukaryota</taxon>
        <taxon>Metazoa</taxon>
        <taxon>Ecdysozoa</taxon>
        <taxon>Arthropoda</taxon>
        <taxon>Chelicerata</taxon>
        <taxon>Arachnida</taxon>
        <taxon>Acari</taxon>
        <taxon>Parasitiformes</taxon>
        <taxon>Ixodida</taxon>
        <taxon>Ixodoidea</taxon>
        <taxon>Ixodidae</taxon>
        <taxon>Rhipicephalinae</taxon>
        <taxon>Rhipicephalus</taxon>
        <taxon>Rhipicephalus</taxon>
    </lineage>
</organism>
<feature type="compositionally biased region" description="Acidic residues" evidence="13">
    <location>
        <begin position="503"/>
        <end position="514"/>
    </location>
</feature>
<accession>A0A131YQ19</accession>
<protein>
    <submittedName>
        <fullName evidence="16">DNA excision repair protein ERCC-5</fullName>
    </submittedName>
</protein>
<reference evidence="16" key="1">
    <citation type="journal article" date="2016" name="Ticks Tick Borne Dis.">
        <title>De novo assembly and annotation of the salivary gland transcriptome of Rhipicephalus appendiculatus male and female ticks during blood feeding.</title>
        <authorList>
            <person name="de Castro M.H."/>
            <person name="de Klerk D."/>
            <person name="Pienaar R."/>
            <person name="Latif A.A."/>
            <person name="Rees D.J."/>
            <person name="Mans B.J."/>
        </authorList>
    </citation>
    <scope>NUCLEOTIDE SEQUENCE</scope>
    <source>
        <tissue evidence="16">Salivary glands</tissue>
    </source>
</reference>
<dbReference type="EMBL" id="GEDV01007925">
    <property type="protein sequence ID" value="JAP80632.1"/>
    <property type="molecule type" value="Transcribed_RNA"/>
</dbReference>
<feature type="compositionally biased region" description="Basic and acidic residues" evidence="13">
    <location>
        <begin position="549"/>
        <end position="571"/>
    </location>
</feature>
<evidence type="ECO:0000256" key="6">
    <source>
        <dbReference type="ARBA" id="ARBA00022759"/>
    </source>
</evidence>
<dbReference type="CDD" id="cd09868">
    <property type="entry name" value="PIN_XPG_RAD2"/>
    <property type="match status" value="2"/>
</dbReference>
<dbReference type="PANTHER" id="PTHR16171:SF7">
    <property type="entry name" value="DNA REPAIR PROTEIN RAD2"/>
    <property type="match status" value="1"/>
</dbReference>
<feature type="compositionally biased region" description="Polar residues" evidence="13">
    <location>
        <begin position="463"/>
        <end position="477"/>
    </location>
</feature>